<dbReference type="Pfam" id="PF01399">
    <property type="entry name" value="PCI"/>
    <property type="match status" value="1"/>
</dbReference>
<dbReference type="Gene3D" id="1.25.40.570">
    <property type="match status" value="1"/>
</dbReference>
<dbReference type="InterPro" id="IPR050871">
    <property type="entry name" value="26S_Proteasome/COP9_Components"/>
</dbReference>
<dbReference type="WBParaSite" id="PTRK_0000656600.1">
    <property type="protein sequence ID" value="PTRK_0000656600.1"/>
    <property type="gene ID" value="PTRK_0000656600"/>
</dbReference>
<feature type="region of interest" description="Disordered" evidence="1">
    <location>
        <begin position="1"/>
        <end position="26"/>
    </location>
</feature>
<dbReference type="SMART" id="SM00753">
    <property type="entry name" value="PAM"/>
    <property type="match status" value="1"/>
</dbReference>
<keyword evidence="3" id="KW-1185">Reference proteome</keyword>
<organism evidence="3 4">
    <name type="scientific">Parastrongyloides trichosuri</name>
    <name type="common">Possum-specific nematode worm</name>
    <dbReference type="NCBI Taxonomy" id="131310"/>
    <lineage>
        <taxon>Eukaryota</taxon>
        <taxon>Metazoa</taxon>
        <taxon>Ecdysozoa</taxon>
        <taxon>Nematoda</taxon>
        <taxon>Chromadorea</taxon>
        <taxon>Rhabditida</taxon>
        <taxon>Tylenchina</taxon>
        <taxon>Panagrolaimomorpha</taxon>
        <taxon>Strongyloidoidea</taxon>
        <taxon>Strongyloididae</taxon>
        <taxon>Parastrongyloides</taxon>
    </lineage>
</organism>
<name>A0A0N4ZFN6_PARTI</name>
<feature type="compositionally biased region" description="Acidic residues" evidence="1">
    <location>
        <begin position="1"/>
        <end position="12"/>
    </location>
</feature>
<sequence length="452" mass="52841">MSDDDDYMDNEYELQYSDSDNESEPDVNLENQYYSAKAHKSEGNVMEALTGMQKVLELEDCKGEWGFKALKQMVKMTFKMEEYDMMLDYYKSMLGYTKSAVTKNYSEKSISNILELISTAKQKDMLKKFYEVTLNALESSKNDRCWFKTKLKLGRLFLEFKNYSELQKILAELRKYCNSDISDNDQKKATQLLEVYALEIELHTALKNTRALQTIYNEATKVEGAISHPLIMGVIYECGGKMHLFNKDYDSAHSDFFAAFKCFDETGSHRRLSCLKYYVLASMLIRSKINPFESQETKAFKNETEVVAMTNLVTAYQDYDLEKFQNTLIKHRSSFEKDEFIKEYVEELERNIRCYEIKNLVKNVENIKLSALADKLKTSTKEVECILKTLIVYGELQNYKICEFSQSLIKVPELKKHSLQKMYYSFNENPNESIYGILQTYINRNPTHQESL</sequence>
<dbReference type="Proteomes" id="UP000038045">
    <property type="component" value="Unplaced"/>
</dbReference>
<evidence type="ECO:0000259" key="2">
    <source>
        <dbReference type="PROSITE" id="PS50250"/>
    </source>
</evidence>
<dbReference type="PROSITE" id="PS50250">
    <property type="entry name" value="PCI"/>
    <property type="match status" value="1"/>
</dbReference>
<proteinExistence type="predicted"/>
<evidence type="ECO:0000256" key="1">
    <source>
        <dbReference type="SAM" id="MobiDB-lite"/>
    </source>
</evidence>
<accession>A0A0N4ZFN6</accession>
<dbReference type="PANTHER" id="PTHR10678">
    <property type="entry name" value="26S PROTEASOME NON-ATPASE REGULATORY SUBUNIT 11/COP9 SIGNALOSOME COMPLEX SUBUNIT 2"/>
    <property type="match status" value="1"/>
</dbReference>
<dbReference type="STRING" id="131310.A0A0N4ZFN6"/>
<feature type="domain" description="PCI" evidence="2">
    <location>
        <begin position="252"/>
        <end position="414"/>
    </location>
</feature>
<protein>
    <submittedName>
        <fullName evidence="4">PCI domain-containing protein</fullName>
    </submittedName>
</protein>
<dbReference type="InterPro" id="IPR000717">
    <property type="entry name" value="PCI_dom"/>
</dbReference>
<evidence type="ECO:0000313" key="4">
    <source>
        <dbReference type="WBParaSite" id="PTRK_0000656600.1"/>
    </source>
</evidence>
<reference evidence="4" key="1">
    <citation type="submission" date="2017-02" db="UniProtKB">
        <authorList>
            <consortium name="WormBaseParasite"/>
        </authorList>
    </citation>
    <scope>IDENTIFICATION</scope>
</reference>
<dbReference type="AlphaFoldDB" id="A0A0N4ZFN6"/>
<evidence type="ECO:0000313" key="3">
    <source>
        <dbReference type="Proteomes" id="UP000038045"/>
    </source>
</evidence>